<dbReference type="PANTHER" id="PTHR30012">
    <property type="entry name" value="GENERAL SECRETION PATHWAY PROTEIN"/>
    <property type="match status" value="1"/>
</dbReference>
<evidence type="ECO:0000256" key="6">
    <source>
        <dbReference type="ARBA" id="ARBA00022692"/>
    </source>
</evidence>
<dbReference type="AlphaFoldDB" id="K0AWU2"/>
<keyword evidence="8 10" id="KW-0472">Membrane</keyword>
<reference evidence="12 13" key="1">
    <citation type="journal article" date="2012" name="PLoS ONE">
        <title>The purine-utilizing bacterium Clostridium acidurici 9a: a genome-guided metabolic reconsideration.</title>
        <authorList>
            <person name="Hartwich K."/>
            <person name="Poehlein A."/>
            <person name="Daniel R."/>
        </authorList>
    </citation>
    <scope>NUCLEOTIDE SEQUENCE [LARGE SCALE GENOMIC DNA]</scope>
    <source>
        <strain evidence="13">ATCC 7906 / DSM 604 / BCRC 14475 / CIP 104303 / KCTC 5404 / NCIMB 10678 / 9a</strain>
    </source>
</reference>
<keyword evidence="13" id="KW-1185">Reference proteome</keyword>
<evidence type="ECO:0000256" key="4">
    <source>
        <dbReference type="ARBA" id="ARBA00022475"/>
    </source>
</evidence>
<dbReference type="OrthoDB" id="9805682at2"/>
<evidence type="ECO:0000313" key="12">
    <source>
        <dbReference type="EMBL" id="AFS78288.1"/>
    </source>
</evidence>
<dbReference type="Gene3D" id="1.20.81.30">
    <property type="entry name" value="Type II secretion system (T2SS), domain F"/>
    <property type="match status" value="2"/>
</dbReference>
<keyword evidence="4" id="KW-1003">Cell membrane</keyword>
<evidence type="ECO:0000256" key="9">
    <source>
        <dbReference type="RuleBase" id="RU003923"/>
    </source>
</evidence>
<dbReference type="InterPro" id="IPR018076">
    <property type="entry name" value="T2SS_GspF_dom"/>
</dbReference>
<evidence type="ECO:0000256" key="2">
    <source>
        <dbReference type="ARBA" id="ARBA00005745"/>
    </source>
</evidence>
<feature type="domain" description="Type II secretion system protein GspF" evidence="11">
    <location>
        <begin position="79"/>
        <end position="201"/>
    </location>
</feature>
<dbReference type="FunFam" id="1.20.81.30:FF:000001">
    <property type="entry name" value="Type II secretion system protein F"/>
    <property type="match status" value="2"/>
</dbReference>
<name>K0AWU2_GOTA9</name>
<feature type="domain" description="Type II secretion system protein GspF" evidence="11">
    <location>
        <begin position="281"/>
        <end position="402"/>
    </location>
</feature>
<evidence type="ECO:0000259" key="11">
    <source>
        <dbReference type="Pfam" id="PF00482"/>
    </source>
</evidence>
<evidence type="ECO:0000256" key="7">
    <source>
        <dbReference type="ARBA" id="ARBA00022989"/>
    </source>
</evidence>
<dbReference type="InterPro" id="IPR001992">
    <property type="entry name" value="T2SS_GspF/T4SS_PilC_CS"/>
</dbReference>
<dbReference type="GO" id="GO:0005886">
    <property type="term" value="C:plasma membrane"/>
    <property type="evidence" value="ECO:0007669"/>
    <property type="project" value="UniProtKB-SubCell"/>
</dbReference>
<dbReference type="InterPro" id="IPR003004">
    <property type="entry name" value="GspF/PilC"/>
</dbReference>
<evidence type="ECO:0000256" key="10">
    <source>
        <dbReference type="SAM" id="Phobius"/>
    </source>
</evidence>
<dbReference type="PRINTS" id="PR00812">
    <property type="entry name" value="BCTERIALGSPF"/>
</dbReference>
<dbReference type="InterPro" id="IPR042094">
    <property type="entry name" value="T2SS_GspF_sf"/>
</dbReference>
<dbReference type="GO" id="GO:0009306">
    <property type="term" value="P:protein secretion"/>
    <property type="evidence" value="ECO:0007669"/>
    <property type="project" value="InterPro"/>
</dbReference>
<evidence type="ECO:0000256" key="5">
    <source>
        <dbReference type="ARBA" id="ARBA00022519"/>
    </source>
</evidence>
<feature type="transmembrane region" description="Helical" evidence="10">
    <location>
        <begin position="75"/>
        <end position="99"/>
    </location>
</feature>
<evidence type="ECO:0000256" key="1">
    <source>
        <dbReference type="ARBA" id="ARBA00004429"/>
    </source>
</evidence>
<feature type="transmembrane region" description="Helical" evidence="10">
    <location>
        <begin position="385"/>
        <end position="406"/>
    </location>
</feature>
<organism evidence="12 13">
    <name type="scientific">Gottschalkia acidurici (strain ATCC 7906 / DSM 604 / BCRC 14475 / CIP 104303 / KCTC 5404 / NCIMB 10678 / 9a)</name>
    <name type="common">Clostridium acidurici</name>
    <dbReference type="NCBI Taxonomy" id="1128398"/>
    <lineage>
        <taxon>Bacteria</taxon>
        <taxon>Bacillati</taxon>
        <taxon>Bacillota</taxon>
        <taxon>Tissierellia</taxon>
        <taxon>Tissierellales</taxon>
        <taxon>Gottschalkiaceae</taxon>
        <taxon>Gottschalkia</taxon>
    </lineage>
</organism>
<keyword evidence="5" id="KW-0997">Cell inner membrane</keyword>
<evidence type="ECO:0000256" key="3">
    <source>
        <dbReference type="ARBA" id="ARBA00022448"/>
    </source>
</evidence>
<accession>K0AWU2</accession>
<feature type="transmembrane region" description="Helical" evidence="10">
    <location>
        <begin position="234"/>
        <end position="252"/>
    </location>
</feature>
<gene>
    <name evidence="12" type="primary">pilC</name>
    <name evidence="12" type="ordered locus">Curi_c12770</name>
</gene>
<sequence length="411" mass="45388">MQKFKYRALDKNYKTVSGVVMADEMSAAATCLKERGLTIMDLSEDKELEVKPNVNKDLEKQDGLGGFGFIKKTDILMVIKQLASLISSGISVVPAIGIIESQIKKKKLKNILRKIKTDVESGRTLSDSLSKFPKYFDEMTTSIIKTGEETGLLDDSLMQVSIFMEKGSQLKKRIILSLIYPSIVLIVSIGVIFFLALAVIPKIIPLITMSGGSIPWNTQLLIDIAEFVRDNIKGIAIVSIIIVLIVIGLVVSKLGKYHIDKYKTYIPLIGTIFKYSAIITFSRTLSILLNSGVSIVQALKSTSDTITNLAIRESINNMADSVIKGENLSDSMKREQAFFPIMVESMIRVGEETGRLDNSLKTLTDMFEEMLDDRIKTMNSLIEPLLLFFIATVVGFVAVGLIAGIMSSYNA</sequence>
<dbReference type="KEGG" id="cad:Curi_c12770"/>
<comment type="similarity">
    <text evidence="2 9">Belongs to the GSP F family.</text>
</comment>
<dbReference type="PROSITE" id="PS00874">
    <property type="entry name" value="T2SP_F"/>
    <property type="match status" value="1"/>
</dbReference>
<dbReference type="Pfam" id="PF00482">
    <property type="entry name" value="T2SSF"/>
    <property type="match status" value="2"/>
</dbReference>
<dbReference type="Proteomes" id="UP000006094">
    <property type="component" value="Chromosome"/>
</dbReference>
<evidence type="ECO:0000256" key="8">
    <source>
        <dbReference type="ARBA" id="ARBA00023136"/>
    </source>
</evidence>
<keyword evidence="7 10" id="KW-1133">Transmembrane helix</keyword>
<dbReference type="STRING" id="1128398.Curi_c12770"/>
<keyword evidence="6 9" id="KW-0812">Transmembrane</keyword>
<keyword evidence="3 9" id="KW-0813">Transport</keyword>
<proteinExistence type="inferred from homology"/>
<evidence type="ECO:0000313" key="13">
    <source>
        <dbReference type="Proteomes" id="UP000006094"/>
    </source>
</evidence>
<protein>
    <submittedName>
        <fullName evidence="12">Type IV pilus assembly protein/type II secretion system protein F</fullName>
    </submittedName>
</protein>
<dbReference type="PANTHER" id="PTHR30012:SF0">
    <property type="entry name" value="TYPE II SECRETION SYSTEM PROTEIN F-RELATED"/>
    <property type="match status" value="1"/>
</dbReference>
<dbReference type="RefSeq" id="WP_014967425.1">
    <property type="nucleotide sequence ID" value="NC_018664.1"/>
</dbReference>
<dbReference type="EMBL" id="CP003326">
    <property type="protein sequence ID" value="AFS78288.1"/>
    <property type="molecule type" value="Genomic_DNA"/>
</dbReference>
<comment type="subcellular location">
    <subcellularLocation>
        <location evidence="1">Cell inner membrane</location>
        <topology evidence="1">Multi-pass membrane protein</topology>
    </subcellularLocation>
    <subcellularLocation>
        <location evidence="9">Cell membrane</location>
        <topology evidence="9">Multi-pass membrane protein</topology>
    </subcellularLocation>
</comment>
<dbReference type="HOGENOM" id="CLU_035032_2_2_9"/>
<feature type="transmembrane region" description="Helical" evidence="10">
    <location>
        <begin position="174"/>
        <end position="197"/>
    </location>
</feature>
<dbReference type="eggNOG" id="COG1459">
    <property type="taxonomic scope" value="Bacteria"/>
</dbReference>